<comment type="caution">
    <text evidence="7">The sequence shown here is derived from an EMBL/GenBank/DDBJ whole genome shotgun (WGS) entry which is preliminary data.</text>
</comment>
<feature type="region of interest" description="Disordered" evidence="4">
    <location>
        <begin position="339"/>
        <end position="360"/>
    </location>
</feature>
<dbReference type="GO" id="GO:0016020">
    <property type="term" value="C:membrane"/>
    <property type="evidence" value="ECO:0007669"/>
    <property type="project" value="TreeGrafter"/>
</dbReference>
<evidence type="ECO:0000313" key="8">
    <source>
        <dbReference type="Proteomes" id="UP000013015"/>
    </source>
</evidence>
<dbReference type="HOGENOM" id="CLU_016040_0_0_11"/>
<evidence type="ECO:0000313" key="7">
    <source>
        <dbReference type="EMBL" id="ENO17510.1"/>
    </source>
</evidence>
<dbReference type="RefSeq" id="WP_005963716.1">
    <property type="nucleotide sequence ID" value="NZ_CP040505.1"/>
</dbReference>
<dbReference type="Proteomes" id="UP000013015">
    <property type="component" value="Unassembled WGS sequence"/>
</dbReference>
<dbReference type="AlphaFoldDB" id="N6W4P8"/>
<keyword evidence="7" id="KW-0326">Glycosidase</keyword>
<dbReference type="SUPFAM" id="SSF50939">
    <property type="entry name" value="Sialidases"/>
    <property type="match status" value="1"/>
</dbReference>
<dbReference type="EMBL" id="AQHZ01000024">
    <property type="protein sequence ID" value="ENO17510.1"/>
    <property type="molecule type" value="Genomic_DNA"/>
</dbReference>
<protein>
    <recommendedName>
        <fullName evidence="3">exo-alpha-sialidase</fullName>
        <ecNumber evidence="3">3.2.1.18</ecNumber>
    </recommendedName>
</protein>
<reference evidence="7 8" key="1">
    <citation type="submission" date="2013-03" db="EMBL/GenBank/DDBJ databases">
        <title>Reference genome for the Human Microbiome Project.</title>
        <authorList>
            <person name="Aqrawi P."/>
            <person name="Ayvaz T."/>
            <person name="Bess C."/>
            <person name="Blankenburg K."/>
            <person name="Coyle M."/>
            <person name="Deng J."/>
            <person name="Forbes L."/>
            <person name="Fowler G."/>
            <person name="Francisco L."/>
            <person name="Fu Q."/>
            <person name="Gibbs R."/>
            <person name="Gross S."/>
            <person name="Gubbala S."/>
            <person name="Hale W."/>
            <person name="Hemphill L."/>
            <person name="Highlander S."/>
            <person name="Hirani K."/>
            <person name="Jackson L."/>
            <person name="Jakkamsetti A."/>
            <person name="Javaid M."/>
            <person name="Jayaseelan J.C."/>
            <person name="Jiang H."/>
            <person name="Joshi V."/>
            <person name="Korchina V."/>
            <person name="Kovar C."/>
            <person name="Lara F."/>
            <person name="Lee S."/>
            <person name="Liu Y."/>
            <person name="Mata R."/>
            <person name="Mathew T."/>
            <person name="Munidasa M."/>
            <person name="Muzny D."/>
            <person name="Nazareth L."/>
            <person name="Ngo R."/>
            <person name="Nguyen L."/>
            <person name="Nguyen N."/>
            <person name="Okwuonu G."/>
            <person name="Ongeri F."/>
            <person name="Palculict T."/>
            <person name="Patil S."/>
            <person name="Petrosino J."/>
            <person name="Pham C."/>
            <person name="Pham P."/>
            <person name="Pu L.-L."/>
            <person name="Qin X."/>
            <person name="Qu J."/>
            <person name="Reid J."/>
            <person name="Ross M."/>
            <person name="Ruth R."/>
            <person name="Saada N."/>
            <person name="San Lucas F."/>
            <person name="Santibanez J."/>
            <person name="Shang Y."/>
            <person name="Simmons D."/>
            <person name="Song X.-Z."/>
            <person name="Tang L.-Y."/>
            <person name="Thornton R."/>
            <person name="Warren J."/>
            <person name="Weissenberger G."/>
            <person name="Wilczek-Boney K."/>
            <person name="Worley K."/>
            <person name="Youmans B."/>
            <person name="Zhang J."/>
            <person name="Zhang L."/>
            <person name="Zhao Z."/>
            <person name="Zhou C."/>
            <person name="Zhu D."/>
            <person name="Zhu Y."/>
        </authorList>
    </citation>
    <scope>NUCLEOTIDE SEQUENCE [LARGE SCALE GENOMIC DNA]</scope>
    <source>
        <strain evidence="7 8">F0333</strain>
    </source>
</reference>
<dbReference type="PANTHER" id="PTHR10628:SF30">
    <property type="entry name" value="EXO-ALPHA-SIALIDASE"/>
    <property type="match status" value="1"/>
</dbReference>
<dbReference type="Gene3D" id="2.120.10.10">
    <property type="match status" value="1"/>
</dbReference>
<dbReference type="InterPro" id="IPR011040">
    <property type="entry name" value="Sialidase"/>
</dbReference>
<dbReference type="STRING" id="888050.HMPREF9004_1420"/>
<evidence type="ECO:0000259" key="6">
    <source>
        <dbReference type="Pfam" id="PF13088"/>
    </source>
</evidence>
<keyword evidence="8" id="KW-1185">Reference proteome</keyword>
<dbReference type="EC" id="3.2.1.18" evidence="3"/>
<dbReference type="eggNOG" id="COG4409">
    <property type="taxonomic scope" value="Bacteria"/>
</dbReference>
<dbReference type="InterPro" id="IPR026856">
    <property type="entry name" value="Sialidase_fam"/>
</dbReference>
<feature type="chain" id="PRO_5004126894" description="exo-alpha-sialidase" evidence="5">
    <location>
        <begin position="34"/>
        <end position="891"/>
    </location>
</feature>
<dbReference type="GO" id="GO:0009313">
    <property type="term" value="P:oligosaccharide catabolic process"/>
    <property type="evidence" value="ECO:0007669"/>
    <property type="project" value="TreeGrafter"/>
</dbReference>
<feature type="compositionally biased region" description="Low complexity" evidence="4">
    <location>
        <begin position="340"/>
        <end position="351"/>
    </location>
</feature>
<keyword evidence="5" id="KW-0732">Signal</keyword>
<sequence length="891" mass="96835">MRTKLPSRVRRLPAILAIGVLAITGMSTAPAYAEDNAEETIDVKIQAEPEWSPKDSYRVGDVLQFQLIITNTASADRAVSITDSNLERYAPCKWWRIGGNTTGADSIRSDCRSSKGFITHTITAEDIAQGSFTPWVQVHTNEVRNPSKVYIDALRVEGDPVEIPSGLFTIESLTLDEQGAQEVYKAGDRVNYTVKLADTSATQSYAVTESTFEEGSFECHPGETEDTQLCGPLSHVFTSEEANSQSWTPFVKISASANGEVVRTQSMSGEPLTLQGVYPDAVGGPRHDADATLEGEMTNPIELIHRAGSNRYRIPAITVATNGDLLASYDERPTVATCQGNPNGDSPNPNSIVQQRSTDGGVTWGPKTYIHKGIPSMDCDEQEGYSDPSYIVDHETGTIFNFHVKSFRVGLPNARKYGNDVNDHDVMQAEVSISKDNGYTWEHKVITPVVNPESEDLWNFAASGQGIQTVSGPHPGRLIQQYTVKNWRGTQAVSVYSDDHGATWHRGTPVGSHMDENKVVELSDGTLMLNSRDIRSSGKRIIALSHDAGETWVEEHMDPNLIDSRNNAQIIRAFPNATADDPRAKVLLFSNAQGSDYNRWDRTHGTIWMSCDDGQTWPFKKVFREENTSYSTITVLPDGRIGLLSEDNNNSEGIYYRSFPIGWVEGACQTMSAQALSAEAGTTTLEVPVSVTNYVAPGAKGGTLNATQLPEGWSATPAEVADTASGPAEGTFTLNIPANAQADTYTFNAELRSADDKVLASTPVTLTLNGPVKPDYVQRSIGQKNTKILRGDWDGDGVPTFGVRSFSRFVTFDANAIDAKPTSIVQFGRVTDTVYVGDWDGDGADSLALVRGTTAYLQVNAASPKTTKISVPKGPLKVERVEGRDVLVAAQ</sequence>
<evidence type="ECO:0000256" key="5">
    <source>
        <dbReference type="SAM" id="SignalP"/>
    </source>
</evidence>
<evidence type="ECO:0000256" key="4">
    <source>
        <dbReference type="SAM" id="MobiDB-lite"/>
    </source>
</evidence>
<dbReference type="CDD" id="cd15482">
    <property type="entry name" value="Sialidase_non-viral"/>
    <property type="match status" value="1"/>
</dbReference>
<comment type="similarity">
    <text evidence="2">Belongs to the glycosyl hydrolase 33 family.</text>
</comment>
<dbReference type="GO" id="GO:0006689">
    <property type="term" value="P:ganglioside catabolic process"/>
    <property type="evidence" value="ECO:0007669"/>
    <property type="project" value="TreeGrafter"/>
</dbReference>
<comment type="catalytic activity">
    <reaction evidence="1">
        <text>Hydrolysis of alpha-(2-&gt;3)-, alpha-(2-&gt;6)-, alpha-(2-&gt;8)- glycosidic linkages of terminal sialic acid residues in oligosaccharides, glycoproteins, glycolipids, colominic acid and synthetic substrates.</text>
        <dbReference type="EC" id="3.2.1.18"/>
    </reaction>
</comment>
<feature type="domain" description="Sialidase" evidence="6">
    <location>
        <begin position="419"/>
        <end position="642"/>
    </location>
</feature>
<dbReference type="PATRIC" id="fig|888050.3.peg.1358"/>
<keyword evidence="7" id="KW-0378">Hydrolase</keyword>
<dbReference type="Pfam" id="PF13088">
    <property type="entry name" value="BNR_2"/>
    <property type="match status" value="1"/>
</dbReference>
<accession>N6W4P8</accession>
<evidence type="ECO:0000256" key="3">
    <source>
        <dbReference type="ARBA" id="ARBA00012733"/>
    </source>
</evidence>
<name>N6W4P8_9ACTO</name>
<dbReference type="GO" id="GO:0005737">
    <property type="term" value="C:cytoplasm"/>
    <property type="evidence" value="ECO:0007669"/>
    <property type="project" value="TreeGrafter"/>
</dbReference>
<dbReference type="InterPro" id="IPR036278">
    <property type="entry name" value="Sialidase_sf"/>
</dbReference>
<evidence type="ECO:0000256" key="1">
    <source>
        <dbReference type="ARBA" id="ARBA00000427"/>
    </source>
</evidence>
<dbReference type="PANTHER" id="PTHR10628">
    <property type="entry name" value="SIALIDASE"/>
    <property type="match status" value="1"/>
</dbReference>
<gene>
    <name evidence="7" type="ORF">HMPREF9004_1420</name>
</gene>
<dbReference type="GO" id="GO:0004308">
    <property type="term" value="F:exo-alpha-sialidase activity"/>
    <property type="evidence" value="ECO:0007669"/>
    <property type="project" value="UniProtKB-EC"/>
</dbReference>
<evidence type="ECO:0000256" key="2">
    <source>
        <dbReference type="ARBA" id="ARBA00009348"/>
    </source>
</evidence>
<feature type="signal peptide" evidence="5">
    <location>
        <begin position="1"/>
        <end position="33"/>
    </location>
</feature>
<proteinExistence type="inferred from homology"/>
<organism evidence="7 8">
    <name type="scientific">Schaalia cardiffensis F0333</name>
    <dbReference type="NCBI Taxonomy" id="888050"/>
    <lineage>
        <taxon>Bacteria</taxon>
        <taxon>Bacillati</taxon>
        <taxon>Actinomycetota</taxon>
        <taxon>Actinomycetes</taxon>
        <taxon>Actinomycetales</taxon>
        <taxon>Actinomycetaceae</taxon>
        <taxon>Schaalia</taxon>
    </lineage>
</organism>